<feature type="region of interest" description="Disordered" evidence="2">
    <location>
        <begin position="19"/>
        <end position="42"/>
    </location>
</feature>
<dbReference type="InterPro" id="IPR040155">
    <property type="entry name" value="CEBPZ/Mak21-like"/>
</dbReference>
<keyword evidence="5" id="KW-1185">Reference proteome</keyword>
<dbReference type="PANTHER" id="PTHR12048">
    <property type="entry name" value="CCAAT-BINDING FACTOR-RELATED"/>
    <property type="match status" value="1"/>
</dbReference>
<sequence>MVTKYRQLADEIYSQEVSLSRQGGGSAGGGGRSSVSEKDEKWVENTMRRGTLKDRVAAMSVVVNMDCIHKLYALDMLMDLAGCGLGGGGDGGGGSSAPNSRVGQMASEALSDLFVNTLLPNYRKLISLDNRPLYLYEGAKRTLSPRVLLLWRYEEMIKIRYASYLSRYLGRALAGEDEPSKRCALSTASSLLMRIPEGEEVLLSMIVNKIGDPVRRISSAAGHQLRLVLDEHPAMVNVVAREVQQLAHRPHLSPRALYCCVVFLNQLQLSKDDHDENSDEDNNGAVTREKTKSRMSTTTSLPASLINTYFHLFEMTVRKEEANKKKQITSSAKKSNKSKDSSSSSASGMKSRLLSALLTGVNRAHPYLPKKDAAMEQHIDALYRISHTAPPSASTQALMLLFQLAVGQGEPSTTVGNERDESVVTTRKDRFYRALYSKLLDNDMFAGRQLTLFFNLLYKAMKYDTCEERISAFVMRLLHSVLHHPPSILCGSLFLLSEIVRYHPKLRCKLEAGVSMGTIAFDPRKREPRASRAASTNDLWELSLLAHHYHPSVSKFTAGSDGDISYNGDPLKDFALQPFLDKFAFRNPKSLEKLKRGISVAERKSGLSSRNIVLPMNDPSYLKSRNISEENFFFHKFFVERARRDEMKGIVRGTSVANKNKDDSDLEDEALDAAEADEMIDNFEGDTDSEEEAFVNQLAEKLMESSGNGKTDFDDEDPDMDDWSDFEDDEPVDEGNGEDENDNDSAEPVMDENEDAFMDAVSSDEEEGEDVFGVLEGRDDSGDSYSEKKSMRNDDNKRKRKKSISPFADADEYEKLLEEKLKHQPGAGDDGSDSLVEELKSSQKKKKRHK</sequence>
<comment type="similarity">
    <text evidence="1">Belongs to the CBF/MAK21 family.</text>
</comment>
<evidence type="ECO:0000256" key="1">
    <source>
        <dbReference type="ARBA" id="ARBA00007797"/>
    </source>
</evidence>
<dbReference type="GO" id="GO:0005634">
    <property type="term" value="C:nucleus"/>
    <property type="evidence" value="ECO:0007669"/>
    <property type="project" value="UniProtKB-ARBA"/>
</dbReference>
<feature type="region of interest" description="Disordered" evidence="2">
    <location>
        <begin position="272"/>
        <end position="298"/>
    </location>
</feature>
<feature type="compositionally biased region" description="Basic and acidic residues" evidence="2">
    <location>
        <begin position="776"/>
        <end position="797"/>
    </location>
</feature>
<proteinExistence type="inferred from homology"/>
<name>A0ABD3STQ3_9STRA</name>
<protein>
    <recommendedName>
        <fullName evidence="3">CCAAT-binding factor domain-containing protein</fullName>
    </recommendedName>
</protein>
<evidence type="ECO:0000313" key="5">
    <source>
        <dbReference type="Proteomes" id="UP001530377"/>
    </source>
</evidence>
<dbReference type="AlphaFoldDB" id="A0ABD3STQ3"/>
<dbReference type="InterPro" id="IPR005612">
    <property type="entry name" value="CCAAT-binding_factor"/>
</dbReference>
<evidence type="ECO:0000259" key="3">
    <source>
        <dbReference type="Pfam" id="PF03914"/>
    </source>
</evidence>
<dbReference type="Proteomes" id="UP001530377">
    <property type="component" value="Unassembled WGS sequence"/>
</dbReference>
<comment type="caution">
    <text evidence="4">The sequence shown here is derived from an EMBL/GenBank/DDBJ whole genome shotgun (WGS) entry which is preliminary data.</text>
</comment>
<feature type="compositionally biased region" description="Basic and acidic residues" evidence="2">
    <location>
        <begin position="813"/>
        <end position="822"/>
    </location>
</feature>
<evidence type="ECO:0000256" key="2">
    <source>
        <dbReference type="SAM" id="MobiDB-lite"/>
    </source>
</evidence>
<dbReference type="EMBL" id="JALLPB020000002">
    <property type="protein sequence ID" value="KAL3827587.1"/>
    <property type="molecule type" value="Genomic_DNA"/>
</dbReference>
<feature type="domain" description="CCAAT-binding factor" evidence="3">
    <location>
        <begin position="394"/>
        <end position="556"/>
    </location>
</feature>
<feature type="region of interest" description="Disordered" evidence="2">
    <location>
        <begin position="321"/>
        <end position="348"/>
    </location>
</feature>
<feature type="compositionally biased region" description="Acidic residues" evidence="2">
    <location>
        <begin position="713"/>
        <end position="770"/>
    </location>
</feature>
<feature type="compositionally biased region" description="Gly residues" evidence="2">
    <location>
        <begin position="22"/>
        <end position="32"/>
    </location>
</feature>
<feature type="region of interest" description="Disordered" evidence="2">
    <location>
        <begin position="703"/>
        <end position="850"/>
    </location>
</feature>
<dbReference type="PANTHER" id="PTHR12048:SF0">
    <property type="entry name" value="CCAAT_ENHANCER-BINDING PROTEIN ZETA"/>
    <property type="match status" value="1"/>
</dbReference>
<gene>
    <name evidence="4" type="ORF">ACHAXA_002084</name>
</gene>
<accession>A0ABD3STQ3</accession>
<evidence type="ECO:0000313" key="4">
    <source>
        <dbReference type="EMBL" id="KAL3827587.1"/>
    </source>
</evidence>
<dbReference type="Pfam" id="PF03914">
    <property type="entry name" value="CBF"/>
    <property type="match status" value="1"/>
</dbReference>
<reference evidence="4 5" key="1">
    <citation type="submission" date="2024-10" db="EMBL/GenBank/DDBJ databases">
        <title>Updated reference genomes for cyclostephanoid diatoms.</title>
        <authorList>
            <person name="Roberts W.R."/>
            <person name="Alverson A.J."/>
        </authorList>
    </citation>
    <scope>NUCLEOTIDE SEQUENCE [LARGE SCALE GENOMIC DNA]</scope>
    <source>
        <strain evidence="4 5">AJA228-03</strain>
    </source>
</reference>
<organism evidence="4 5">
    <name type="scientific">Cyclostephanos tholiformis</name>
    <dbReference type="NCBI Taxonomy" id="382380"/>
    <lineage>
        <taxon>Eukaryota</taxon>
        <taxon>Sar</taxon>
        <taxon>Stramenopiles</taxon>
        <taxon>Ochrophyta</taxon>
        <taxon>Bacillariophyta</taxon>
        <taxon>Coscinodiscophyceae</taxon>
        <taxon>Thalassiosirophycidae</taxon>
        <taxon>Stephanodiscales</taxon>
        <taxon>Stephanodiscaceae</taxon>
        <taxon>Cyclostephanos</taxon>
    </lineage>
</organism>